<evidence type="ECO:0000256" key="6">
    <source>
        <dbReference type="SAM" id="Coils"/>
    </source>
</evidence>
<dbReference type="InterPro" id="IPR036640">
    <property type="entry name" value="ABC1_TM_sf"/>
</dbReference>
<organism evidence="8 9">
    <name type="scientific">Mycoplasma iguanae</name>
    <dbReference type="NCBI Taxonomy" id="292461"/>
    <lineage>
        <taxon>Bacteria</taxon>
        <taxon>Bacillati</taxon>
        <taxon>Mycoplasmatota</taxon>
        <taxon>Mollicutes</taxon>
        <taxon>Mycoplasmataceae</taxon>
        <taxon>Mycoplasma</taxon>
    </lineage>
</organism>
<reference evidence="8" key="1">
    <citation type="submission" date="2022-08" db="EMBL/GenBank/DDBJ databases">
        <title>Complete genome of Mycoplasma iguanae type strain 2327.</title>
        <authorList>
            <person name="Spergser J."/>
        </authorList>
    </citation>
    <scope>NUCLEOTIDE SEQUENCE</scope>
    <source>
        <strain evidence="8">2327</strain>
    </source>
</reference>
<evidence type="ECO:0000256" key="4">
    <source>
        <dbReference type="ARBA" id="ARBA00022989"/>
    </source>
</evidence>
<proteinExistence type="inferred from homology"/>
<evidence type="ECO:0000313" key="9">
    <source>
        <dbReference type="Proteomes" id="UP001059252"/>
    </source>
</evidence>
<name>A0ABY5R9W6_9MOLU</name>
<evidence type="ECO:0000256" key="5">
    <source>
        <dbReference type="ARBA" id="ARBA00023136"/>
    </source>
</evidence>
<dbReference type="EMBL" id="CP102734">
    <property type="protein sequence ID" value="UVD81977.1"/>
    <property type="molecule type" value="Genomic_DNA"/>
</dbReference>
<keyword evidence="3 7" id="KW-0812">Transmembrane</keyword>
<feature type="transmembrane region" description="Helical" evidence="7">
    <location>
        <begin position="58"/>
        <end position="81"/>
    </location>
</feature>
<evidence type="ECO:0000256" key="7">
    <source>
        <dbReference type="SAM" id="Phobius"/>
    </source>
</evidence>
<gene>
    <name evidence="8" type="ORF">NV226_01570</name>
</gene>
<evidence type="ECO:0000256" key="2">
    <source>
        <dbReference type="ARBA" id="ARBA00005417"/>
    </source>
</evidence>
<keyword evidence="4 7" id="KW-1133">Transmembrane helix</keyword>
<accession>A0ABY5R9W6</accession>
<protein>
    <submittedName>
        <fullName evidence="8">DUF4231 domain-containing protein</fullName>
    </submittedName>
</protein>
<sequence length="129" mass="14801">MMPSKELLLNKSKALANKLYKKYLISKFLYLILNIILILMSAFMSILSAYSIAKNPNLYSVSIFVAIAFITAIMTFLNALITTFTLKNRYKILSDKIEVLKEQIKKIEENKIEDMREFIATIGTIDSVH</sequence>
<dbReference type="RefSeq" id="WP_258211151.1">
    <property type="nucleotide sequence ID" value="NZ_CP102734.1"/>
</dbReference>
<evidence type="ECO:0000256" key="1">
    <source>
        <dbReference type="ARBA" id="ARBA00004651"/>
    </source>
</evidence>
<feature type="transmembrane region" description="Helical" evidence="7">
    <location>
        <begin position="28"/>
        <end position="52"/>
    </location>
</feature>
<evidence type="ECO:0000313" key="8">
    <source>
        <dbReference type="EMBL" id="UVD81977.1"/>
    </source>
</evidence>
<comment type="subcellular location">
    <subcellularLocation>
        <location evidence="1">Cell membrane</location>
        <topology evidence="1">Multi-pass membrane protein</topology>
    </subcellularLocation>
</comment>
<feature type="coiled-coil region" evidence="6">
    <location>
        <begin position="90"/>
        <end position="117"/>
    </location>
</feature>
<keyword evidence="9" id="KW-1185">Reference proteome</keyword>
<evidence type="ECO:0000256" key="3">
    <source>
        <dbReference type="ARBA" id="ARBA00022692"/>
    </source>
</evidence>
<dbReference type="SUPFAM" id="SSF90123">
    <property type="entry name" value="ABC transporter transmembrane region"/>
    <property type="match status" value="1"/>
</dbReference>
<dbReference type="Proteomes" id="UP001059252">
    <property type="component" value="Chromosome"/>
</dbReference>
<keyword evidence="6" id="KW-0175">Coiled coil</keyword>
<comment type="similarity">
    <text evidence="2">Belongs to the ABC transporter superfamily.</text>
</comment>
<keyword evidence="5 7" id="KW-0472">Membrane</keyword>